<feature type="non-terminal residue" evidence="1">
    <location>
        <position position="1"/>
    </location>
</feature>
<sequence length="58" mass="6236">VSAAVVSRRVGPAQWRGAGCLAGGSIIGPRPFWFFLGQCQKEQTPLTLHQPIPIPPQL</sequence>
<protein>
    <submittedName>
        <fullName evidence="1">Uncharacterized protein</fullName>
    </submittedName>
</protein>
<gene>
    <name evidence="1" type="ORF">AVDCRST_MAG56-977</name>
</gene>
<dbReference type="AlphaFoldDB" id="A0A6J4HJW7"/>
<reference evidence="1" key="1">
    <citation type="submission" date="2020-02" db="EMBL/GenBank/DDBJ databases">
        <authorList>
            <person name="Meier V. D."/>
        </authorList>
    </citation>
    <scope>NUCLEOTIDE SEQUENCE</scope>
    <source>
        <strain evidence="1">AVDCRST_MAG56</strain>
    </source>
</reference>
<evidence type="ECO:0000313" key="1">
    <source>
        <dbReference type="EMBL" id="CAA9226020.1"/>
    </source>
</evidence>
<organism evidence="1">
    <name type="scientific">uncultured Cytophagales bacterium</name>
    <dbReference type="NCBI Taxonomy" id="158755"/>
    <lineage>
        <taxon>Bacteria</taxon>
        <taxon>Pseudomonadati</taxon>
        <taxon>Bacteroidota</taxon>
        <taxon>Sphingobacteriia</taxon>
        <taxon>Sphingobacteriales</taxon>
        <taxon>environmental samples</taxon>
    </lineage>
</organism>
<feature type="non-terminal residue" evidence="1">
    <location>
        <position position="58"/>
    </location>
</feature>
<dbReference type="EMBL" id="CADCTQ010000063">
    <property type="protein sequence ID" value="CAA9226020.1"/>
    <property type="molecule type" value="Genomic_DNA"/>
</dbReference>
<name>A0A6J4HJW7_9SPHI</name>
<proteinExistence type="predicted"/>
<accession>A0A6J4HJW7</accession>